<feature type="transmembrane region" description="Helical" evidence="9">
    <location>
        <begin position="470"/>
        <end position="492"/>
    </location>
</feature>
<dbReference type="PROSITE" id="PS50088">
    <property type="entry name" value="ANK_REPEAT"/>
    <property type="match status" value="2"/>
</dbReference>
<keyword evidence="4 9" id="KW-1133">Transmembrane helix</keyword>
<comment type="caution">
    <text evidence="11">The sequence shown here is derived from an EMBL/GenBank/DDBJ whole genome shotgun (WGS) entry which is preliminary data.</text>
</comment>
<dbReference type="Gene3D" id="1.25.40.20">
    <property type="entry name" value="Ankyrin repeat-containing domain"/>
    <property type="match status" value="1"/>
</dbReference>
<dbReference type="InterPro" id="IPR036770">
    <property type="entry name" value="Ankyrin_rpt-contain_sf"/>
</dbReference>
<keyword evidence="2 9" id="KW-0812">Transmembrane</keyword>
<dbReference type="PANTHER" id="PTHR24186">
    <property type="entry name" value="PROTEIN PHOSPHATASE 1 REGULATORY SUBUNIT"/>
    <property type="match status" value="1"/>
</dbReference>
<proteinExistence type="predicted"/>
<dbReference type="SMART" id="SM00248">
    <property type="entry name" value="ANK"/>
    <property type="match status" value="9"/>
</dbReference>
<evidence type="ECO:0000313" key="12">
    <source>
        <dbReference type="Proteomes" id="UP001415857"/>
    </source>
</evidence>
<keyword evidence="12" id="KW-1185">Reference proteome</keyword>
<protein>
    <recommendedName>
        <fullName evidence="10">PGG domain-containing protein</fullName>
    </recommendedName>
</protein>
<feature type="domain" description="PGG" evidence="10">
    <location>
        <begin position="466"/>
        <end position="575"/>
    </location>
</feature>
<evidence type="ECO:0000256" key="4">
    <source>
        <dbReference type="ARBA" id="ARBA00022989"/>
    </source>
</evidence>
<dbReference type="AlphaFoldDB" id="A0AAP0X0R8"/>
<keyword evidence="6 9" id="KW-0472">Membrane</keyword>
<feature type="transmembrane region" description="Helical" evidence="9">
    <location>
        <begin position="552"/>
        <end position="575"/>
    </location>
</feature>
<dbReference type="GO" id="GO:0005886">
    <property type="term" value="C:plasma membrane"/>
    <property type="evidence" value="ECO:0007669"/>
    <property type="project" value="TreeGrafter"/>
</dbReference>
<reference evidence="11 12" key="1">
    <citation type="journal article" date="2024" name="Plant J.">
        <title>Genome sequences and population genomics reveal climatic adaptation and genomic divergence between two closely related sweetgum species.</title>
        <authorList>
            <person name="Xu W.Q."/>
            <person name="Ren C.Q."/>
            <person name="Zhang X.Y."/>
            <person name="Comes H.P."/>
            <person name="Liu X.H."/>
            <person name="Li Y.G."/>
            <person name="Kettle C.J."/>
            <person name="Jalonen R."/>
            <person name="Gaisberger H."/>
            <person name="Ma Y.Z."/>
            <person name="Qiu Y.X."/>
        </authorList>
    </citation>
    <scope>NUCLEOTIDE SEQUENCE [LARGE SCALE GENOMIC DNA]</scope>
    <source>
        <strain evidence="11">Hangzhou</strain>
    </source>
</reference>
<comment type="subcellular location">
    <subcellularLocation>
        <location evidence="1">Membrane</location>
        <topology evidence="1">Multi-pass membrane protein</topology>
    </subcellularLocation>
</comment>
<keyword evidence="5 7" id="KW-0040">ANK repeat</keyword>
<evidence type="ECO:0000256" key="5">
    <source>
        <dbReference type="ARBA" id="ARBA00023043"/>
    </source>
</evidence>
<feature type="transmembrane region" description="Helical" evidence="9">
    <location>
        <begin position="513"/>
        <end position="540"/>
    </location>
</feature>
<dbReference type="InterPro" id="IPR002110">
    <property type="entry name" value="Ankyrin_rpt"/>
</dbReference>
<evidence type="ECO:0000256" key="3">
    <source>
        <dbReference type="ARBA" id="ARBA00022737"/>
    </source>
</evidence>
<evidence type="ECO:0000256" key="2">
    <source>
        <dbReference type="ARBA" id="ARBA00022692"/>
    </source>
</evidence>
<evidence type="ECO:0000256" key="9">
    <source>
        <dbReference type="SAM" id="Phobius"/>
    </source>
</evidence>
<dbReference type="PROSITE" id="PS50297">
    <property type="entry name" value="ANK_REP_REGION"/>
    <property type="match status" value="2"/>
</dbReference>
<evidence type="ECO:0000256" key="8">
    <source>
        <dbReference type="SAM" id="MobiDB-lite"/>
    </source>
</evidence>
<dbReference type="Pfam" id="PF13962">
    <property type="entry name" value="PGG"/>
    <property type="match status" value="1"/>
</dbReference>
<feature type="repeat" description="ANK" evidence="7">
    <location>
        <begin position="136"/>
        <end position="157"/>
    </location>
</feature>
<name>A0AAP0X0R8_LIQFO</name>
<evidence type="ECO:0000313" key="11">
    <source>
        <dbReference type="EMBL" id="KAK9284516.1"/>
    </source>
</evidence>
<keyword evidence="3" id="KW-0677">Repeat</keyword>
<dbReference type="PANTHER" id="PTHR24186:SF46">
    <property type="entry name" value="PROTEIN ACCELERATED CELL DEATH 6-LIKE"/>
    <property type="match status" value="1"/>
</dbReference>
<evidence type="ECO:0000259" key="10">
    <source>
        <dbReference type="Pfam" id="PF13962"/>
    </source>
</evidence>
<evidence type="ECO:0000256" key="6">
    <source>
        <dbReference type="ARBA" id="ARBA00023136"/>
    </source>
</evidence>
<feature type="repeat" description="ANK" evidence="7">
    <location>
        <begin position="309"/>
        <end position="331"/>
    </location>
</feature>
<organism evidence="11 12">
    <name type="scientific">Liquidambar formosana</name>
    <name type="common">Formosan gum</name>
    <dbReference type="NCBI Taxonomy" id="63359"/>
    <lineage>
        <taxon>Eukaryota</taxon>
        <taxon>Viridiplantae</taxon>
        <taxon>Streptophyta</taxon>
        <taxon>Embryophyta</taxon>
        <taxon>Tracheophyta</taxon>
        <taxon>Spermatophyta</taxon>
        <taxon>Magnoliopsida</taxon>
        <taxon>eudicotyledons</taxon>
        <taxon>Gunneridae</taxon>
        <taxon>Pentapetalae</taxon>
        <taxon>Saxifragales</taxon>
        <taxon>Altingiaceae</taxon>
        <taxon>Liquidambar</taxon>
    </lineage>
</organism>
<gene>
    <name evidence="11" type="ORF">L1049_023690</name>
</gene>
<evidence type="ECO:0000256" key="1">
    <source>
        <dbReference type="ARBA" id="ARBA00004141"/>
    </source>
</evidence>
<feature type="region of interest" description="Disordered" evidence="8">
    <location>
        <begin position="1"/>
        <end position="24"/>
    </location>
</feature>
<sequence>MAKEQDIQRPVQQNDPIEEEESWRRIRGTKRGCAATWNTKIEVERQIRSVDSAIPTNQKDIESGEHETDKYMDLELYRAATRNDFISVLKPASMEIDSVSPLGNSVLHVAASSGNEKNVRDIAYEFPSLVTKQNSKGDTALHIAARAGHALVVEALVGLQRDRLLRLMNNEGNTALHEALINCPKSVAIDHLIQADSEVIYYPNKEEKSPLYLAAEAGYVDCLKKMLENEAVNGNIYERLRGKSPVHAALMGKKKGVLDMILEKEPRFIHLRDEKGGTLHHLAAYMGYLEVVRYLLERHNLGAIERDKKGSFPVHLASSEGHVDVIKKLLEYFPYPWELLNNNHQNILHVAAESGKHDVVSYILKTRRFEKMINEKDKDGNTPLHLATMNFHPNIVLDLTWDKRVEKKFGVINNEGLTALDAALYKMEETPSFQQQLTWAALKSAGASQGPASKVSNGKGKNPQAKMDDYVNTLLLVSTLIATVTFAAGFTMPGRYNDSDPDQGMAIMLKRRLFHRFVFCDTIAMYSSIVVVLTLIWGQLRDLKLLHTAHRIALPFLGIALTSMSLAFMAGVCLVVGKLSWLFTTILIMSLVFVVAFLLLLFLLWSPVESPHCILRYITYYPFRLLIYVGQCK</sequence>
<dbReference type="InterPro" id="IPR026961">
    <property type="entry name" value="PGG_dom"/>
</dbReference>
<dbReference type="SUPFAM" id="SSF48403">
    <property type="entry name" value="Ankyrin repeat"/>
    <property type="match status" value="2"/>
</dbReference>
<dbReference type="Pfam" id="PF12796">
    <property type="entry name" value="Ank_2"/>
    <property type="match status" value="3"/>
</dbReference>
<dbReference type="Proteomes" id="UP001415857">
    <property type="component" value="Unassembled WGS sequence"/>
</dbReference>
<evidence type="ECO:0000256" key="7">
    <source>
        <dbReference type="PROSITE-ProRule" id="PRU00023"/>
    </source>
</evidence>
<feature type="transmembrane region" description="Helical" evidence="9">
    <location>
        <begin position="582"/>
        <end position="605"/>
    </location>
</feature>
<accession>A0AAP0X0R8</accession>
<dbReference type="EMBL" id="JBBPBK010000005">
    <property type="protein sequence ID" value="KAK9284516.1"/>
    <property type="molecule type" value="Genomic_DNA"/>
</dbReference>